<dbReference type="InterPro" id="IPR004803">
    <property type="entry name" value="TGT"/>
</dbReference>
<evidence type="ECO:0000313" key="6">
    <source>
        <dbReference type="EMBL" id="GHO43643.1"/>
    </source>
</evidence>
<dbReference type="NCBIfam" id="TIGR00449">
    <property type="entry name" value="tgt_general"/>
    <property type="match status" value="1"/>
</dbReference>
<dbReference type="GO" id="GO:0008479">
    <property type="term" value="F:tRNA-guanosine(34) queuine transglycosylase activity"/>
    <property type="evidence" value="ECO:0007669"/>
    <property type="project" value="InterPro"/>
</dbReference>
<evidence type="ECO:0000259" key="5">
    <source>
        <dbReference type="Pfam" id="PF01702"/>
    </source>
</evidence>
<keyword evidence="2" id="KW-0808">Transferase</keyword>
<proteinExistence type="predicted"/>
<evidence type="ECO:0000313" key="7">
    <source>
        <dbReference type="Proteomes" id="UP000612362"/>
    </source>
</evidence>
<evidence type="ECO:0000256" key="2">
    <source>
        <dbReference type="ARBA" id="ARBA00022679"/>
    </source>
</evidence>
<comment type="caution">
    <text evidence="6">The sequence shown here is derived from an EMBL/GenBank/DDBJ whole genome shotgun (WGS) entry which is preliminary data.</text>
</comment>
<dbReference type="GO" id="GO:0046872">
    <property type="term" value="F:metal ion binding"/>
    <property type="evidence" value="ECO:0007669"/>
    <property type="project" value="UniProtKB-KW"/>
</dbReference>
<dbReference type="RefSeq" id="WP_220193103.1">
    <property type="nucleotide sequence ID" value="NZ_BNJF01000001.1"/>
</dbReference>
<keyword evidence="1" id="KW-0328">Glycosyltransferase</keyword>
<dbReference type="Proteomes" id="UP000612362">
    <property type="component" value="Unassembled WGS sequence"/>
</dbReference>
<dbReference type="InterPro" id="IPR036511">
    <property type="entry name" value="TGT-like_sf"/>
</dbReference>
<evidence type="ECO:0000256" key="1">
    <source>
        <dbReference type="ARBA" id="ARBA00022676"/>
    </source>
</evidence>
<dbReference type="SUPFAM" id="SSF51713">
    <property type="entry name" value="tRNA-guanine transglycosylase"/>
    <property type="match status" value="1"/>
</dbReference>
<gene>
    <name evidence="6" type="ORF">KSX_18060</name>
</gene>
<dbReference type="GO" id="GO:0006400">
    <property type="term" value="P:tRNA modification"/>
    <property type="evidence" value="ECO:0007669"/>
    <property type="project" value="InterPro"/>
</dbReference>
<dbReference type="EMBL" id="BNJF01000001">
    <property type="protein sequence ID" value="GHO43643.1"/>
    <property type="molecule type" value="Genomic_DNA"/>
</dbReference>
<dbReference type="InterPro" id="IPR002616">
    <property type="entry name" value="tRNA_ribo_trans-like"/>
</dbReference>
<evidence type="ECO:0000256" key="3">
    <source>
        <dbReference type="ARBA" id="ARBA00022694"/>
    </source>
</evidence>
<dbReference type="AlphaFoldDB" id="A0A8J3HZ33"/>
<keyword evidence="7" id="KW-1185">Reference proteome</keyword>
<accession>A0A8J3HZ33</accession>
<evidence type="ECO:0000256" key="4">
    <source>
        <dbReference type="ARBA" id="ARBA00022723"/>
    </source>
</evidence>
<feature type="domain" description="tRNA-guanine(15) transglycosylase-like" evidence="5">
    <location>
        <begin position="18"/>
        <end position="375"/>
    </location>
</feature>
<dbReference type="PANTHER" id="PTHR43468:SF1">
    <property type="entry name" value="TRNA-GUANOSINE(34) QUEUINE TRANSGLYCOSYLASE"/>
    <property type="match status" value="1"/>
</dbReference>
<dbReference type="PANTHER" id="PTHR43468">
    <property type="match status" value="1"/>
</dbReference>
<reference evidence="6" key="1">
    <citation type="submission" date="2020-10" db="EMBL/GenBank/DDBJ databases">
        <title>Taxonomic study of unclassified bacteria belonging to the class Ktedonobacteria.</title>
        <authorList>
            <person name="Yabe S."/>
            <person name="Wang C.M."/>
            <person name="Zheng Y."/>
            <person name="Sakai Y."/>
            <person name="Cavaletti L."/>
            <person name="Monciardini P."/>
            <person name="Donadio S."/>
        </authorList>
    </citation>
    <scope>NUCLEOTIDE SEQUENCE</scope>
    <source>
        <strain evidence="6">SOSP1-1</strain>
    </source>
</reference>
<dbReference type="NCBIfam" id="TIGR00430">
    <property type="entry name" value="Q_tRNA_tgt"/>
    <property type="match status" value="1"/>
</dbReference>
<protein>
    <submittedName>
        <fullName evidence="6">tRNA-guanine transglycosylase</fullName>
    </submittedName>
</protein>
<organism evidence="6 7">
    <name type="scientific">Ktedonospora formicarum</name>
    <dbReference type="NCBI Taxonomy" id="2778364"/>
    <lineage>
        <taxon>Bacteria</taxon>
        <taxon>Bacillati</taxon>
        <taxon>Chloroflexota</taxon>
        <taxon>Ktedonobacteria</taxon>
        <taxon>Ktedonobacterales</taxon>
        <taxon>Ktedonobacteraceae</taxon>
        <taxon>Ktedonospora</taxon>
    </lineage>
</organism>
<dbReference type="Gene3D" id="3.20.20.105">
    <property type="entry name" value="Queuine tRNA-ribosyltransferase-like"/>
    <property type="match status" value="1"/>
</dbReference>
<keyword evidence="3" id="KW-0819">tRNA processing</keyword>
<dbReference type="Pfam" id="PF01702">
    <property type="entry name" value="TGT"/>
    <property type="match status" value="1"/>
</dbReference>
<sequence length="380" mass="42284">MSSATPDHSSSSIGDVSQQRVHTLQLPHGAITLPVYMPDATLGVVRAIDATDLEADSVQAVVMNTFHLMQRPGSSTIQALGGLHQMSAWQRPIVTDSGGFQAYSLIQQNAKFGSLSNDGITFKPEGSNRKFLLSPEKAIQLQFSYDSDVVMCLDYCTHVDAPEAIQEEAVERTIEWAKRCKREFQLQVAQRKLGDKRPHLFGVIQGGGSFALRKRCAEALLEIGFDGFGYGGWPLDKQGKLLIDIITYTRELVPASFPMHALGVGHPGNVAECAKVGYGIFDSAMPTRDARHGRLYAFADRTDDAKWFSYIYVNDDKHIKSERPVSIVCDCLCCSHYSLGYLHHLFKVGDTLFYRLATLHNLRFMTMLEQRLREVYAKGA</sequence>
<name>A0A8J3HZ33_9CHLR</name>
<keyword evidence="4" id="KW-0479">Metal-binding</keyword>